<sequence>MEDDNQLEMVNLAEWSALLQQQKRNHFQELNTDFDHVADKTCIGGQGFCFGDSDPTPGIEFSDIIIPTGR</sequence>
<protein>
    <submittedName>
        <fullName evidence="1">Uncharacterized protein</fullName>
    </submittedName>
</protein>
<evidence type="ECO:0000313" key="1">
    <source>
        <dbReference type="EMBL" id="OMO72079.1"/>
    </source>
</evidence>
<keyword evidence="2" id="KW-1185">Reference proteome</keyword>
<dbReference type="Proteomes" id="UP000187203">
    <property type="component" value="Unassembled WGS sequence"/>
</dbReference>
<evidence type="ECO:0000313" key="2">
    <source>
        <dbReference type="Proteomes" id="UP000187203"/>
    </source>
</evidence>
<reference evidence="2" key="1">
    <citation type="submission" date="2013-09" db="EMBL/GenBank/DDBJ databases">
        <title>Corchorus olitorius genome sequencing.</title>
        <authorList>
            <person name="Alam M."/>
            <person name="Haque M.S."/>
            <person name="Islam M.S."/>
            <person name="Emdad E.M."/>
            <person name="Islam M.M."/>
            <person name="Ahmed B."/>
            <person name="Halim A."/>
            <person name="Hossen Q.M.M."/>
            <person name="Hossain M.Z."/>
            <person name="Ahmed R."/>
            <person name="Khan M.M."/>
            <person name="Islam R."/>
            <person name="Rashid M.M."/>
            <person name="Khan S.A."/>
            <person name="Rahman M.S."/>
            <person name="Alam M."/>
            <person name="Yahiya A.S."/>
            <person name="Khan M.S."/>
            <person name="Azam M.S."/>
            <person name="Haque T."/>
            <person name="Lashkar M.Z.H."/>
            <person name="Akhand A.I."/>
            <person name="Morshed G."/>
            <person name="Roy S."/>
            <person name="Uddin K.S."/>
            <person name="Rabeya T."/>
            <person name="Hossain A.S."/>
            <person name="Chowdhury A."/>
            <person name="Snigdha A.R."/>
            <person name="Mortoza M.S."/>
            <person name="Matin S.A."/>
            <person name="Hoque S.M.E."/>
            <person name="Islam M.K."/>
            <person name="Roy D.K."/>
            <person name="Haider R."/>
            <person name="Moosa M.M."/>
            <person name="Elias S.M."/>
            <person name="Hasan A.M."/>
            <person name="Jahan S."/>
            <person name="Shafiuddin M."/>
            <person name="Mahmood N."/>
            <person name="Shommy N.S."/>
        </authorList>
    </citation>
    <scope>NUCLEOTIDE SEQUENCE [LARGE SCALE GENOMIC DNA]</scope>
    <source>
        <strain evidence="2">cv. O-4</strain>
    </source>
</reference>
<proteinExistence type="predicted"/>
<dbReference type="AlphaFoldDB" id="A0A1R3HNY4"/>
<name>A0A1R3HNY4_9ROSI</name>
<dbReference type="EMBL" id="AWUE01019702">
    <property type="protein sequence ID" value="OMO72079.1"/>
    <property type="molecule type" value="Genomic_DNA"/>
</dbReference>
<gene>
    <name evidence="1" type="ORF">COLO4_27835</name>
</gene>
<comment type="caution">
    <text evidence="1">The sequence shown here is derived from an EMBL/GenBank/DDBJ whole genome shotgun (WGS) entry which is preliminary data.</text>
</comment>
<accession>A0A1R3HNY4</accession>
<organism evidence="1 2">
    <name type="scientific">Corchorus olitorius</name>
    <dbReference type="NCBI Taxonomy" id="93759"/>
    <lineage>
        <taxon>Eukaryota</taxon>
        <taxon>Viridiplantae</taxon>
        <taxon>Streptophyta</taxon>
        <taxon>Embryophyta</taxon>
        <taxon>Tracheophyta</taxon>
        <taxon>Spermatophyta</taxon>
        <taxon>Magnoliopsida</taxon>
        <taxon>eudicotyledons</taxon>
        <taxon>Gunneridae</taxon>
        <taxon>Pentapetalae</taxon>
        <taxon>rosids</taxon>
        <taxon>malvids</taxon>
        <taxon>Malvales</taxon>
        <taxon>Malvaceae</taxon>
        <taxon>Grewioideae</taxon>
        <taxon>Apeibeae</taxon>
        <taxon>Corchorus</taxon>
    </lineage>
</organism>